<proteinExistence type="predicted"/>
<evidence type="ECO:0000313" key="2">
    <source>
        <dbReference type="EMBL" id="CAH0390007.1"/>
    </source>
</evidence>
<protein>
    <submittedName>
        <fullName evidence="2">Uncharacterized protein</fullName>
    </submittedName>
</protein>
<keyword evidence="1" id="KW-0812">Transmembrane</keyword>
<keyword evidence="1" id="KW-1133">Transmembrane helix</keyword>
<evidence type="ECO:0000313" key="3">
    <source>
        <dbReference type="Proteomes" id="UP001152759"/>
    </source>
</evidence>
<reference evidence="2" key="1">
    <citation type="submission" date="2021-12" db="EMBL/GenBank/DDBJ databases">
        <authorList>
            <person name="King R."/>
        </authorList>
    </citation>
    <scope>NUCLEOTIDE SEQUENCE</scope>
</reference>
<keyword evidence="1" id="KW-0472">Membrane</keyword>
<accession>A0A9P0F5N0</accession>
<feature type="transmembrane region" description="Helical" evidence="1">
    <location>
        <begin position="12"/>
        <end position="34"/>
    </location>
</feature>
<organism evidence="2 3">
    <name type="scientific">Bemisia tabaci</name>
    <name type="common">Sweetpotato whitefly</name>
    <name type="synonym">Aleurodes tabaci</name>
    <dbReference type="NCBI Taxonomy" id="7038"/>
    <lineage>
        <taxon>Eukaryota</taxon>
        <taxon>Metazoa</taxon>
        <taxon>Ecdysozoa</taxon>
        <taxon>Arthropoda</taxon>
        <taxon>Hexapoda</taxon>
        <taxon>Insecta</taxon>
        <taxon>Pterygota</taxon>
        <taxon>Neoptera</taxon>
        <taxon>Paraneoptera</taxon>
        <taxon>Hemiptera</taxon>
        <taxon>Sternorrhyncha</taxon>
        <taxon>Aleyrodoidea</taxon>
        <taxon>Aleyrodidae</taxon>
        <taxon>Aleyrodinae</taxon>
        <taxon>Bemisia</taxon>
    </lineage>
</organism>
<dbReference type="AlphaFoldDB" id="A0A9P0F5N0"/>
<evidence type="ECO:0000256" key="1">
    <source>
        <dbReference type="SAM" id="Phobius"/>
    </source>
</evidence>
<dbReference type="EMBL" id="OU963866">
    <property type="protein sequence ID" value="CAH0390007.1"/>
    <property type="molecule type" value="Genomic_DNA"/>
</dbReference>
<sequence>MDVEHNINGVSLAVYAFTSFLLVLFAITLIYVACAKRYRLNWFEKNLLETADTAEMNVRQLPVDSRKNHEIRPGRTLELGVTRYANIGGLGAYVYDARADSPGIWKLGSFPRNTHTDNTRCTAAYCLSPRRLFLANFARPPPEGAPRTTLLAIS</sequence>
<name>A0A9P0F5N0_BEMTA</name>
<dbReference type="Proteomes" id="UP001152759">
    <property type="component" value="Chromosome 5"/>
</dbReference>
<keyword evidence="3" id="KW-1185">Reference proteome</keyword>
<gene>
    <name evidence="2" type="ORF">BEMITA_LOCUS8776</name>
</gene>